<dbReference type="InterPro" id="IPR011048">
    <property type="entry name" value="Haem_d1_sf"/>
</dbReference>
<name>A0A841DW75_9ACTN</name>
<feature type="compositionally biased region" description="Low complexity" evidence="1">
    <location>
        <begin position="411"/>
        <end position="447"/>
    </location>
</feature>
<evidence type="ECO:0000313" key="2">
    <source>
        <dbReference type="EMBL" id="MBB5982221.1"/>
    </source>
</evidence>
<organism evidence="2 3">
    <name type="scientific">Kribbella solani</name>
    <dbReference type="NCBI Taxonomy" id="236067"/>
    <lineage>
        <taxon>Bacteria</taxon>
        <taxon>Bacillati</taxon>
        <taxon>Actinomycetota</taxon>
        <taxon>Actinomycetes</taxon>
        <taxon>Propionibacteriales</taxon>
        <taxon>Kribbellaceae</taxon>
        <taxon>Kribbella</taxon>
    </lineage>
</organism>
<comment type="caution">
    <text evidence="2">The sequence shown here is derived from an EMBL/GenBank/DDBJ whole genome shotgun (WGS) entry which is preliminary data.</text>
</comment>
<evidence type="ECO:0000256" key="1">
    <source>
        <dbReference type="SAM" id="MobiDB-lite"/>
    </source>
</evidence>
<reference evidence="2 3" key="1">
    <citation type="submission" date="2020-08" db="EMBL/GenBank/DDBJ databases">
        <title>Sequencing the genomes of 1000 actinobacteria strains.</title>
        <authorList>
            <person name="Klenk H.-P."/>
        </authorList>
    </citation>
    <scope>NUCLEOTIDE SEQUENCE [LARGE SCALE GENOMIC DNA]</scope>
    <source>
        <strain evidence="2 3">DSM 17294</strain>
    </source>
</reference>
<dbReference type="EMBL" id="JACHNF010000001">
    <property type="protein sequence ID" value="MBB5982221.1"/>
    <property type="molecule type" value="Genomic_DNA"/>
</dbReference>
<keyword evidence="3" id="KW-1185">Reference proteome</keyword>
<dbReference type="SUPFAM" id="SSF51004">
    <property type="entry name" value="C-terminal (heme d1) domain of cytochrome cd1-nitrite reductase"/>
    <property type="match status" value="1"/>
</dbReference>
<dbReference type="AlphaFoldDB" id="A0A841DW75"/>
<protein>
    <submittedName>
        <fullName evidence="2">Uncharacterized protein</fullName>
    </submittedName>
</protein>
<dbReference type="Proteomes" id="UP000558997">
    <property type="component" value="Unassembled WGS sequence"/>
</dbReference>
<feature type="compositionally biased region" description="Low complexity" evidence="1">
    <location>
        <begin position="34"/>
        <end position="44"/>
    </location>
</feature>
<feature type="region of interest" description="Disordered" evidence="1">
    <location>
        <begin position="19"/>
        <end position="50"/>
    </location>
</feature>
<feature type="region of interest" description="Disordered" evidence="1">
    <location>
        <begin position="405"/>
        <end position="483"/>
    </location>
</feature>
<gene>
    <name evidence="2" type="ORF">HDA44_005562</name>
</gene>
<proteinExistence type="predicted"/>
<sequence>MATTAVTAALILVAGCGGNDKKADSPSGDGNGQSSASPSPTAPSLKTFDPPKTFMVDNAFPVPADKTLDTYDTARKGMVGHVALIGHRAGITGHDVADPSKTWMIKSTETATTSVEDMSQIVAVKVDGKDVALVAYSQVDKGNGTKKPQGVVVFQWIDVSAGQKLAEVATPVSTVEGTGTYAAGSPGLGSFQYDPETGQVAIGVSARGLLLAKTQNATVYADPKTKKSTVVPGVIPGALRNGVFAGSAGTNGGTTPDSSIVIVDGASGKTTKKTPVGQSSLGPLSGGIKHGYFYGSVYSTAKGTDVSTLYSVDLATGAVVKTVPGLSARDSGGYGCTWDQASAIVCTASAASGPKEIFGFDDDTGKKAWGYTTLSGGRIVPNVTAAFHGILYAQTEAQPVLMDAKTGADLPSGTPSGGPSSTPSDGSTPTDGATPSSGDTPSDSGSPSEGGNGKGDLGLFNGKSESPEAVSPYGGIYGQLPSNSSYGEYELIAIYLKPTA</sequence>
<evidence type="ECO:0000313" key="3">
    <source>
        <dbReference type="Proteomes" id="UP000558997"/>
    </source>
</evidence>
<accession>A0A841DW75</accession>